<dbReference type="EMBL" id="CAXAMM010006408">
    <property type="protein sequence ID" value="CAK9010920.1"/>
    <property type="molecule type" value="Genomic_DNA"/>
</dbReference>
<evidence type="ECO:0000313" key="3">
    <source>
        <dbReference type="Proteomes" id="UP001642464"/>
    </source>
</evidence>
<dbReference type="Proteomes" id="UP001642464">
    <property type="component" value="Unassembled WGS sequence"/>
</dbReference>
<feature type="region of interest" description="Disordered" evidence="1">
    <location>
        <begin position="1"/>
        <end position="24"/>
    </location>
</feature>
<evidence type="ECO:0000313" key="2">
    <source>
        <dbReference type="EMBL" id="CAK9010920.1"/>
    </source>
</evidence>
<organism evidence="2 3">
    <name type="scientific">Durusdinium trenchii</name>
    <dbReference type="NCBI Taxonomy" id="1381693"/>
    <lineage>
        <taxon>Eukaryota</taxon>
        <taxon>Sar</taxon>
        <taxon>Alveolata</taxon>
        <taxon>Dinophyceae</taxon>
        <taxon>Suessiales</taxon>
        <taxon>Symbiodiniaceae</taxon>
        <taxon>Durusdinium</taxon>
    </lineage>
</organism>
<evidence type="ECO:0000256" key="1">
    <source>
        <dbReference type="SAM" id="MobiDB-lite"/>
    </source>
</evidence>
<reference evidence="2 3" key="1">
    <citation type="submission" date="2024-02" db="EMBL/GenBank/DDBJ databases">
        <authorList>
            <person name="Chen Y."/>
            <person name="Shah S."/>
            <person name="Dougan E. K."/>
            <person name="Thang M."/>
            <person name="Chan C."/>
        </authorList>
    </citation>
    <scope>NUCLEOTIDE SEQUENCE [LARGE SCALE GENOMIC DNA]</scope>
</reference>
<accession>A0ABP0J965</accession>
<feature type="non-terminal residue" evidence="2">
    <location>
        <position position="183"/>
    </location>
</feature>
<gene>
    <name evidence="2" type="ORF">SCF082_LOCUS10875</name>
</gene>
<dbReference type="SUPFAM" id="SSF51197">
    <property type="entry name" value="Clavaminate synthase-like"/>
    <property type="match status" value="1"/>
</dbReference>
<name>A0ABP0J965_9DINO</name>
<proteinExistence type="predicted"/>
<feature type="non-terminal residue" evidence="2">
    <location>
        <position position="1"/>
    </location>
</feature>
<keyword evidence="3" id="KW-1185">Reference proteome</keyword>
<sequence length="183" mass="20424">VVPRSHADGTYQRVRGSGGSGARVQVTSPSVAQRAVQLDVRPSPTTSHESAFIAWDSRLVHQGHTFAPGAAGWNPPLKVPPFFSAENQGWKRHLQEEGYVVIADLLESADVREALRLLLLDLKRLHPHLQNLDQVRECHLPFTRAGNDLRMANGLCHGNFAWYLRCHPQVTQLFEQLFDLPPG</sequence>
<protein>
    <submittedName>
        <fullName evidence="2">Uncharacterized protein</fullName>
    </submittedName>
</protein>
<comment type="caution">
    <text evidence="2">The sequence shown here is derived from an EMBL/GenBank/DDBJ whole genome shotgun (WGS) entry which is preliminary data.</text>
</comment>